<sequence>MANRKLSLSKEGKDILEKAVVSLDLERALVVKMSLAKGIAHKDDVQFDTNSTPKWTIPDIIKNNEFLMFKHLIISKNRETVEEEELYGLMQFYIEKGIRVIGKELDNKNSLEDSRFVII</sequence>
<dbReference type="EMBL" id="JBHRRZ010000012">
    <property type="protein sequence ID" value="MFC2947981.1"/>
    <property type="molecule type" value="Genomic_DNA"/>
</dbReference>
<dbReference type="RefSeq" id="WP_390304443.1">
    <property type="nucleotide sequence ID" value="NZ_JBHRRZ010000012.1"/>
</dbReference>
<protein>
    <recommendedName>
        <fullName evidence="3">DUF1832 domain-containing protein</fullName>
    </recommendedName>
</protein>
<evidence type="ECO:0008006" key="3">
    <source>
        <dbReference type="Google" id="ProtNLM"/>
    </source>
</evidence>
<evidence type="ECO:0000313" key="2">
    <source>
        <dbReference type="Proteomes" id="UP001595387"/>
    </source>
</evidence>
<evidence type="ECO:0000313" key="1">
    <source>
        <dbReference type="EMBL" id="MFC2947981.1"/>
    </source>
</evidence>
<gene>
    <name evidence="1" type="ORF">ACFODW_06445</name>
</gene>
<comment type="caution">
    <text evidence="1">The sequence shown here is derived from an EMBL/GenBank/DDBJ whole genome shotgun (WGS) entry which is preliminary data.</text>
</comment>
<reference evidence="2" key="1">
    <citation type="journal article" date="2019" name="Int. J. Syst. Evol. Microbiol.">
        <title>The Global Catalogue of Microorganisms (GCM) 10K type strain sequencing project: providing services to taxonomists for standard genome sequencing and annotation.</title>
        <authorList>
            <consortium name="The Broad Institute Genomics Platform"/>
            <consortium name="The Broad Institute Genome Sequencing Center for Infectious Disease"/>
            <person name="Wu L."/>
            <person name="Ma J."/>
        </authorList>
    </citation>
    <scope>NUCLEOTIDE SEQUENCE [LARGE SCALE GENOMIC DNA]</scope>
    <source>
        <strain evidence="2">KCTC 13193</strain>
    </source>
</reference>
<keyword evidence="2" id="KW-1185">Reference proteome</keyword>
<proteinExistence type="predicted"/>
<name>A0ABV7A4W3_9BACI</name>
<dbReference type="Proteomes" id="UP001595387">
    <property type="component" value="Unassembled WGS sequence"/>
</dbReference>
<organism evidence="1 2">
    <name type="scientific">Virgibacillus sediminis</name>
    <dbReference type="NCBI Taxonomy" id="202260"/>
    <lineage>
        <taxon>Bacteria</taxon>
        <taxon>Bacillati</taxon>
        <taxon>Bacillota</taxon>
        <taxon>Bacilli</taxon>
        <taxon>Bacillales</taxon>
        <taxon>Bacillaceae</taxon>
        <taxon>Virgibacillus</taxon>
    </lineage>
</organism>
<accession>A0ABV7A4W3</accession>